<feature type="region of interest" description="Disordered" evidence="2">
    <location>
        <begin position="332"/>
        <end position="352"/>
    </location>
</feature>
<reference evidence="4 5" key="1">
    <citation type="submission" date="2018-11" db="EMBL/GenBank/DDBJ databases">
        <title>Trebonia kvetii gen.nov., sp.nov., a novel acidophilic actinobacterium, and proposal of the new actinobacterial family Treboniaceae fam. nov.</title>
        <authorList>
            <person name="Rapoport D."/>
            <person name="Sagova-Mareckova M."/>
            <person name="Sedlacek I."/>
            <person name="Provaznik J."/>
            <person name="Kralova S."/>
            <person name="Pavlinic D."/>
            <person name="Benes V."/>
            <person name="Kopecky J."/>
        </authorList>
    </citation>
    <scope>NUCLEOTIDE SEQUENCE [LARGE SCALE GENOMIC DNA]</scope>
    <source>
        <strain evidence="4 5">15Tr583</strain>
    </source>
</reference>
<keyword evidence="5" id="KW-1185">Reference proteome</keyword>
<name>A0A6P2C1C0_9ACTN</name>
<dbReference type="InterPro" id="IPR050564">
    <property type="entry name" value="F420-G6PD/mer"/>
</dbReference>
<dbReference type="InterPro" id="IPR036661">
    <property type="entry name" value="Luciferase-like_sf"/>
</dbReference>
<evidence type="ECO:0000313" key="4">
    <source>
        <dbReference type="EMBL" id="TVZ05164.1"/>
    </source>
</evidence>
<evidence type="ECO:0000313" key="5">
    <source>
        <dbReference type="Proteomes" id="UP000460272"/>
    </source>
</evidence>
<dbReference type="PANTHER" id="PTHR43244:SF1">
    <property type="entry name" value="5,10-METHYLENETETRAHYDROMETHANOPTERIN REDUCTASE"/>
    <property type="match status" value="1"/>
</dbReference>
<evidence type="ECO:0000256" key="1">
    <source>
        <dbReference type="ARBA" id="ARBA00023002"/>
    </source>
</evidence>
<sequence>MRFSVRVNNDLSVAELSALTVAAEAAGFDQVWVSNDLLLRSAPVLAATLAARTSRISLGIGVMNPYSVHPSELAMMAATLQESSGGRFLLGIGAGAEEFLAWAGIARTAPLATTRAAVVTLRALLGHTDVDRSLLPAWAREHVAALKFPLGRPVPVYVGAMGPRMLTMAGQHADGALPLLYPPETYAAARASVLSGAAPAGRDVDLPACFWVSLSDDPALARAALAEKLAYYGASFAEPLLEQAGLRPADFTEAARLAHSGQAAAAHVDERMLSLGIAGDAGDVIARCRGLHDMGASHLSFGPPLGPDPVTAIGLLGERVLPALRALPQSADVPAAGTAPSRMAVPTEGGRR</sequence>
<dbReference type="OrthoDB" id="7816697at2"/>
<keyword evidence="1" id="KW-0560">Oxidoreductase</keyword>
<accession>A0A6P2C1C0</accession>
<evidence type="ECO:0000259" key="3">
    <source>
        <dbReference type="Pfam" id="PF00296"/>
    </source>
</evidence>
<gene>
    <name evidence="4" type="ORF">EAS64_11245</name>
</gene>
<dbReference type="Gene3D" id="3.20.20.30">
    <property type="entry name" value="Luciferase-like domain"/>
    <property type="match status" value="1"/>
</dbReference>
<comment type="caution">
    <text evidence="4">The sequence shown here is derived from an EMBL/GenBank/DDBJ whole genome shotgun (WGS) entry which is preliminary data.</text>
</comment>
<dbReference type="RefSeq" id="WP_145852867.1">
    <property type="nucleotide sequence ID" value="NZ_RPFW01000002.1"/>
</dbReference>
<dbReference type="CDD" id="cd01097">
    <property type="entry name" value="Tetrahydromethanopterin_reductase"/>
    <property type="match status" value="1"/>
</dbReference>
<dbReference type="GO" id="GO:0016705">
    <property type="term" value="F:oxidoreductase activity, acting on paired donors, with incorporation or reduction of molecular oxygen"/>
    <property type="evidence" value="ECO:0007669"/>
    <property type="project" value="InterPro"/>
</dbReference>
<evidence type="ECO:0000256" key="2">
    <source>
        <dbReference type="SAM" id="MobiDB-lite"/>
    </source>
</evidence>
<dbReference type="PANTHER" id="PTHR43244">
    <property type="match status" value="1"/>
</dbReference>
<dbReference type="Proteomes" id="UP000460272">
    <property type="component" value="Unassembled WGS sequence"/>
</dbReference>
<organism evidence="4 5">
    <name type="scientific">Trebonia kvetii</name>
    <dbReference type="NCBI Taxonomy" id="2480626"/>
    <lineage>
        <taxon>Bacteria</taxon>
        <taxon>Bacillati</taxon>
        <taxon>Actinomycetota</taxon>
        <taxon>Actinomycetes</taxon>
        <taxon>Streptosporangiales</taxon>
        <taxon>Treboniaceae</taxon>
        <taxon>Trebonia</taxon>
    </lineage>
</organism>
<feature type="domain" description="Luciferase-like" evidence="3">
    <location>
        <begin position="12"/>
        <end position="298"/>
    </location>
</feature>
<proteinExistence type="predicted"/>
<dbReference type="InterPro" id="IPR011251">
    <property type="entry name" value="Luciferase-like_dom"/>
</dbReference>
<dbReference type="Pfam" id="PF00296">
    <property type="entry name" value="Bac_luciferase"/>
    <property type="match status" value="1"/>
</dbReference>
<dbReference type="AlphaFoldDB" id="A0A6P2C1C0"/>
<dbReference type="SUPFAM" id="SSF51679">
    <property type="entry name" value="Bacterial luciferase-like"/>
    <property type="match status" value="1"/>
</dbReference>
<dbReference type="EMBL" id="RPFW01000002">
    <property type="protein sequence ID" value="TVZ05164.1"/>
    <property type="molecule type" value="Genomic_DNA"/>
</dbReference>
<protein>
    <submittedName>
        <fullName evidence="4">LLM class flavin-dependent oxidoreductase</fullName>
    </submittedName>
</protein>